<comment type="cofactor">
    <cofactor evidence="1">
        <name>a divalent metal cation</name>
        <dbReference type="ChEBI" id="CHEBI:60240"/>
    </cofactor>
</comment>
<organism evidence="6 7">
    <name type="scientific">Rubroshorea leprosula</name>
    <dbReference type="NCBI Taxonomy" id="152421"/>
    <lineage>
        <taxon>Eukaryota</taxon>
        <taxon>Viridiplantae</taxon>
        <taxon>Streptophyta</taxon>
        <taxon>Embryophyta</taxon>
        <taxon>Tracheophyta</taxon>
        <taxon>Spermatophyta</taxon>
        <taxon>Magnoliopsida</taxon>
        <taxon>eudicotyledons</taxon>
        <taxon>Gunneridae</taxon>
        <taxon>Pentapetalae</taxon>
        <taxon>rosids</taxon>
        <taxon>malvids</taxon>
        <taxon>Malvales</taxon>
        <taxon>Dipterocarpaceae</taxon>
        <taxon>Rubroshorea</taxon>
    </lineage>
</organism>
<protein>
    <submittedName>
        <fullName evidence="6">Uncharacterized protein</fullName>
    </submittedName>
</protein>
<gene>
    <name evidence="6" type="ORF">SLEP1_g2152</name>
</gene>
<dbReference type="Gene3D" id="3.40.50.150">
    <property type="entry name" value="Vaccinia Virus protein VP39"/>
    <property type="match status" value="1"/>
</dbReference>
<dbReference type="InterPro" id="IPR002935">
    <property type="entry name" value="SAM_O-MeTrfase"/>
</dbReference>
<dbReference type="PANTHER" id="PTHR10509:SF14">
    <property type="entry name" value="CAFFEOYL-COA O-METHYLTRANSFERASE 3-RELATED"/>
    <property type="match status" value="1"/>
</dbReference>
<name>A0AAV5HPY9_9ROSI</name>
<evidence type="ECO:0000256" key="5">
    <source>
        <dbReference type="ARBA" id="ARBA00023453"/>
    </source>
</evidence>
<keyword evidence="2" id="KW-0489">Methyltransferase</keyword>
<reference evidence="6 7" key="1">
    <citation type="journal article" date="2021" name="Commun. Biol.">
        <title>The genome of Shorea leprosula (Dipterocarpaceae) highlights the ecological relevance of drought in aseasonal tropical rainforests.</title>
        <authorList>
            <person name="Ng K.K.S."/>
            <person name="Kobayashi M.J."/>
            <person name="Fawcett J.A."/>
            <person name="Hatakeyama M."/>
            <person name="Paape T."/>
            <person name="Ng C.H."/>
            <person name="Ang C.C."/>
            <person name="Tnah L.H."/>
            <person name="Lee C.T."/>
            <person name="Nishiyama T."/>
            <person name="Sese J."/>
            <person name="O'Brien M.J."/>
            <person name="Copetti D."/>
            <person name="Mohd Noor M.I."/>
            <person name="Ong R.C."/>
            <person name="Putra M."/>
            <person name="Sireger I.Z."/>
            <person name="Indrioko S."/>
            <person name="Kosugi Y."/>
            <person name="Izuno A."/>
            <person name="Isagi Y."/>
            <person name="Lee S.L."/>
            <person name="Shimizu K.K."/>
        </authorList>
    </citation>
    <scope>NUCLEOTIDE SEQUENCE [LARGE SCALE GENOMIC DNA]</scope>
    <source>
        <strain evidence="6">214</strain>
    </source>
</reference>
<comment type="similarity">
    <text evidence="5">Belongs to the class I-like SAM-binding methyltransferase superfamily. Cation-dependent O-methyltransferase family.</text>
</comment>
<dbReference type="Proteomes" id="UP001054252">
    <property type="component" value="Unassembled WGS sequence"/>
</dbReference>
<proteinExistence type="inferred from homology"/>
<dbReference type="InterPro" id="IPR029063">
    <property type="entry name" value="SAM-dependent_MTases_sf"/>
</dbReference>
<evidence type="ECO:0000256" key="1">
    <source>
        <dbReference type="ARBA" id="ARBA00001968"/>
    </source>
</evidence>
<dbReference type="Pfam" id="PF01596">
    <property type="entry name" value="Methyltransf_3"/>
    <property type="match status" value="1"/>
</dbReference>
<dbReference type="GO" id="GO:0008171">
    <property type="term" value="F:O-methyltransferase activity"/>
    <property type="evidence" value="ECO:0007669"/>
    <property type="project" value="InterPro"/>
</dbReference>
<dbReference type="GO" id="GO:0008757">
    <property type="term" value="F:S-adenosylmethionine-dependent methyltransferase activity"/>
    <property type="evidence" value="ECO:0007669"/>
    <property type="project" value="TreeGrafter"/>
</dbReference>
<evidence type="ECO:0000313" key="6">
    <source>
        <dbReference type="EMBL" id="GKU87812.1"/>
    </source>
</evidence>
<evidence type="ECO:0000256" key="2">
    <source>
        <dbReference type="ARBA" id="ARBA00022603"/>
    </source>
</evidence>
<keyword evidence="3" id="KW-0808">Transferase</keyword>
<evidence type="ECO:0000313" key="7">
    <source>
        <dbReference type="Proteomes" id="UP001054252"/>
    </source>
</evidence>
<dbReference type="AlphaFoldDB" id="A0AAV5HPY9"/>
<comment type="caution">
    <text evidence="6">The sequence shown here is derived from an EMBL/GenBank/DDBJ whole genome shotgun (WGS) entry which is preliminary data.</text>
</comment>
<dbReference type="EMBL" id="BPVZ01000002">
    <property type="protein sequence ID" value="GKU87812.1"/>
    <property type="molecule type" value="Genomic_DNA"/>
</dbReference>
<sequence length="236" mass="26379">MWIGAGIWILGKTLEQKQNAVVSVGSVKTRPIGKPTRPKTLATKCRIPGDAPGFNVSASGENGRQLAGDLSVLLIRLSARRNGCCRLVRRGELSRRKFHSLSSRADSRACKLRCRFNHLIRNCSSANPAVVVADDEKYGNKQVISITPRLYGYILANVREPQLRDCIVLLVQILRQFREETANMRGSQMQVSPDQAQLLAMLVHILGAERCIEVGVYTLCISLQFDLKMPWLIFVY</sequence>
<evidence type="ECO:0000256" key="3">
    <source>
        <dbReference type="ARBA" id="ARBA00022679"/>
    </source>
</evidence>
<keyword evidence="7" id="KW-1185">Reference proteome</keyword>
<dbReference type="InterPro" id="IPR050362">
    <property type="entry name" value="Cation-dep_OMT"/>
</dbReference>
<keyword evidence="4" id="KW-0949">S-adenosyl-L-methionine</keyword>
<dbReference type="PANTHER" id="PTHR10509">
    <property type="entry name" value="O-METHYLTRANSFERASE-RELATED"/>
    <property type="match status" value="1"/>
</dbReference>
<evidence type="ECO:0000256" key="4">
    <source>
        <dbReference type="ARBA" id="ARBA00022691"/>
    </source>
</evidence>
<accession>A0AAV5HPY9</accession>
<dbReference type="GO" id="GO:0032259">
    <property type="term" value="P:methylation"/>
    <property type="evidence" value="ECO:0007669"/>
    <property type="project" value="UniProtKB-KW"/>
</dbReference>